<dbReference type="PANTHER" id="PTHR43884">
    <property type="entry name" value="ACYL-COA DEHYDROGENASE"/>
    <property type="match status" value="1"/>
</dbReference>
<dbReference type="SUPFAM" id="SSF47203">
    <property type="entry name" value="Acyl-CoA dehydrogenase C-terminal domain-like"/>
    <property type="match status" value="1"/>
</dbReference>
<gene>
    <name evidence="12" type="ORF">SAMN02745121_07128</name>
</gene>
<accession>A0A1I2GA54</accession>
<keyword evidence="5 8" id="KW-0560">Oxidoreductase</keyword>
<dbReference type="Proteomes" id="UP000199400">
    <property type="component" value="Unassembled WGS sequence"/>
</dbReference>
<dbReference type="InterPro" id="IPR009100">
    <property type="entry name" value="AcylCoA_DH/oxidase_NM_dom_sf"/>
</dbReference>
<dbReference type="AlphaFoldDB" id="A0A1I2GA54"/>
<dbReference type="Pfam" id="PF02770">
    <property type="entry name" value="Acyl-CoA_dh_M"/>
    <property type="match status" value="1"/>
</dbReference>
<dbReference type="FunFam" id="1.10.540.10:FF:000002">
    <property type="entry name" value="Acyl-CoA dehydrogenase FadE19"/>
    <property type="match status" value="1"/>
</dbReference>
<dbReference type="Pfam" id="PF02771">
    <property type="entry name" value="Acyl-CoA_dh_N"/>
    <property type="match status" value="1"/>
</dbReference>
<dbReference type="PROSITE" id="PS00073">
    <property type="entry name" value="ACYL_COA_DH_2"/>
    <property type="match status" value="1"/>
</dbReference>
<evidence type="ECO:0000256" key="1">
    <source>
        <dbReference type="ARBA" id="ARBA00001974"/>
    </source>
</evidence>
<evidence type="ECO:0000313" key="13">
    <source>
        <dbReference type="Proteomes" id="UP000199400"/>
    </source>
</evidence>
<comment type="similarity">
    <text evidence="2 8">Belongs to the acyl-CoA dehydrogenase family.</text>
</comment>
<evidence type="ECO:0000256" key="3">
    <source>
        <dbReference type="ARBA" id="ARBA00022630"/>
    </source>
</evidence>
<dbReference type="InterPro" id="IPR009075">
    <property type="entry name" value="AcylCo_DH/oxidase_C"/>
</dbReference>
<reference evidence="13" key="1">
    <citation type="submission" date="2016-10" db="EMBL/GenBank/DDBJ databases">
        <authorList>
            <person name="Varghese N."/>
            <person name="Submissions S."/>
        </authorList>
    </citation>
    <scope>NUCLEOTIDE SEQUENCE [LARGE SCALE GENOMIC DNA]</scope>
    <source>
        <strain evidence="13">ATCC 25963</strain>
    </source>
</reference>
<dbReference type="InterPro" id="IPR006091">
    <property type="entry name" value="Acyl-CoA_Oxase/DH_mid-dom"/>
</dbReference>
<comment type="cofactor">
    <cofactor evidence="1 8">
        <name>FAD</name>
        <dbReference type="ChEBI" id="CHEBI:57692"/>
    </cofactor>
</comment>
<dbReference type="Gene3D" id="2.40.110.10">
    <property type="entry name" value="Butyryl-CoA Dehydrogenase, subunit A, domain 2"/>
    <property type="match status" value="1"/>
</dbReference>
<dbReference type="FunFam" id="1.20.140.10:FF:000004">
    <property type="entry name" value="Acyl-CoA dehydrogenase FadE25"/>
    <property type="match status" value="1"/>
</dbReference>
<evidence type="ECO:0000256" key="2">
    <source>
        <dbReference type="ARBA" id="ARBA00009347"/>
    </source>
</evidence>
<dbReference type="GO" id="GO:0003995">
    <property type="term" value="F:acyl-CoA dehydrogenase activity"/>
    <property type="evidence" value="ECO:0007669"/>
    <property type="project" value="InterPro"/>
</dbReference>
<dbReference type="InterPro" id="IPR046373">
    <property type="entry name" value="Acyl-CoA_Oxase/DH_mid-dom_sf"/>
</dbReference>
<dbReference type="OrthoDB" id="9765339at2"/>
<feature type="domain" description="Acyl-CoA dehydrogenase/oxidase C-terminal" evidence="9">
    <location>
        <begin position="229"/>
        <end position="377"/>
    </location>
</feature>
<protein>
    <recommendedName>
        <fullName evidence="7">Cyclohex-1-ene-1-carbonyl-CoA dehydrogenase</fullName>
        <ecNumber evidence="6">1.3.8.10</ecNumber>
    </recommendedName>
</protein>
<dbReference type="GO" id="GO:0050660">
    <property type="term" value="F:flavin adenine dinucleotide binding"/>
    <property type="evidence" value="ECO:0007669"/>
    <property type="project" value="InterPro"/>
</dbReference>
<keyword evidence="3 8" id="KW-0285">Flavoprotein</keyword>
<dbReference type="STRING" id="54.SAMN02745121_07128"/>
<dbReference type="InterPro" id="IPR006089">
    <property type="entry name" value="Acyl-CoA_DH_CS"/>
</dbReference>
<evidence type="ECO:0000259" key="9">
    <source>
        <dbReference type="Pfam" id="PF00441"/>
    </source>
</evidence>
<dbReference type="Gene3D" id="1.10.540.10">
    <property type="entry name" value="Acyl-CoA dehydrogenase/oxidase, N-terminal domain"/>
    <property type="match status" value="1"/>
</dbReference>
<evidence type="ECO:0000256" key="5">
    <source>
        <dbReference type="ARBA" id="ARBA00023002"/>
    </source>
</evidence>
<dbReference type="EMBL" id="FOMX01000031">
    <property type="protein sequence ID" value="SFF14029.1"/>
    <property type="molecule type" value="Genomic_DNA"/>
</dbReference>
<dbReference type="PANTHER" id="PTHR43884:SF12">
    <property type="entry name" value="ISOVALERYL-COA DEHYDROGENASE, MITOCHONDRIAL-RELATED"/>
    <property type="match status" value="1"/>
</dbReference>
<evidence type="ECO:0000259" key="11">
    <source>
        <dbReference type="Pfam" id="PF02771"/>
    </source>
</evidence>
<feature type="domain" description="Acyl-CoA oxidase/dehydrogenase middle" evidence="10">
    <location>
        <begin position="122"/>
        <end position="216"/>
    </location>
</feature>
<evidence type="ECO:0000256" key="8">
    <source>
        <dbReference type="RuleBase" id="RU362125"/>
    </source>
</evidence>
<dbReference type="FunFam" id="2.40.110.10:FF:000001">
    <property type="entry name" value="Acyl-CoA dehydrogenase, mitochondrial"/>
    <property type="match status" value="1"/>
</dbReference>
<keyword evidence="4 8" id="KW-0274">FAD</keyword>
<dbReference type="InterPro" id="IPR013786">
    <property type="entry name" value="AcylCoA_DH/ox_N"/>
</dbReference>
<dbReference type="InterPro" id="IPR036250">
    <property type="entry name" value="AcylCo_DH-like_C"/>
</dbReference>
<feature type="domain" description="Acyl-CoA dehydrogenase/oxidase N-terminal" evidence="11">
    <location>
        <begin position="6"/>
        <end position="118"/>
    </location>
</feature>
<evidence type="ECO:0000256" key="4">
    <source>
        <dbReference type="ARBA" id="ARBA00022827"/>
    </source>
</evidence>
<proteinExistence type="inferred from homology"/>
<dbReference type="PIRSF" id="PIRSF016578">
    <property type="entry name" value="HsaA"/>
    <property type="match status" value="1"/>
</dbReference>
<evidence type="ECO:0000256" key="7">
    <source>
        <dbReference type="ARBA" id="ARBA00072305"/>
    </source>
</evidence>
<dbReference type="Pfam" id="PF00441">
    <property type="entry name" value="Acyl-CoA_dh_1"/>
    <property type="match status" value="1"/>
</dbReference>
<keyword evidence="13" id="KW-1185">Reference proteome</keyword>
<name>A0A1I2GA54_9BACT</name>
<dbReference type="SUPFAM" id="SSF56645">
    <property type="entry name" value="Acyl-CoA dehydrogenase NM domain-like"/>
    <property type="match status" value="1"/>
</dbReference>
<evidence type="ECO:0000256" key="6">
    <source>
        <dbReference type="ARBA" id="ARBA00066362"/>
    </source>
</evidence>
<dbReference type="Gene3D" id="1.20.140.10">
    <property type="entry name" value="Butyryl-CoA Dehydrogenase, subunit A, domain 3"/>
    <property type="match status" value="1"/>
</dbReference>
<sequence length="381" mass="41187">MDLSLTEDQEALQKMVREFAAREVKPLAAELDREARFPKELVRRMAELGLLGIEVPEAYGGSGLDPISYVIAMEEVSAACASTGVIMSVNNSLVCDPLLKFATEAQKQRWLVPLARGDKLGCFMLSEPNAGSDAAAQKTTAVRDGDGWVISGVKNWITNGPQADTGILFTMTDPERGNGGITAFVVDMHGEGVSRGPKDDKLGIRASHSCQIFFTDHRVSDDQILGQVGGGFKVAMATLDCGRIGIAAQALGIARAAFEAAAEYALDRKTFGRRIIDHQAIAFMLADMQVGIDAARLLTYRAASLKARGQRHSVESSMAKLFASETANKVAKDAIQVFGGNGYVTEYPVERHFRDAKITEIYEGTSEIQRVVISAGLLRRK</sequence>
<dbReference type="EC" id="1.3.8.10" evidence="6"/>
<organism evidence="12 13">
    <name type="scientific">Nannocystis exedens</name>
    <dbReference type="NCBI Taxonomy" id="54"/>
    <lineage>
        <taxon>Bacteria</taxon>
        <taxon>Pseudomonadati</taxon>
        <taxon>Myxococcota</taxon>
        <taxon>Polyangia</taxon>
        <taxon>Nannocystales</taxon>
        <taxon>Nannocystaceae</taxon>
        <taxon>Nannocystis</taxon>
    </lineage>
</organism>
<evidence type="ECO:0000313" key="12">
    <source>
        <dbReference type="EMBL" id="SFF14029.1"/>
    </source>
</evidence>
<dbReference type="InterPro" id="IPR037069">
    <property type="entry name" value="AcylCoA_DH/ox_N_sf"/>
</dbReference>
<evidence type="ECO:0000259" key="10">
    <source>
        <dbReference type="Pfam" id="PF02770"/>
    </source>
</evidence>
<dbReference type="RefSeq" id="WP_096325802.1">
    <property type="nucleotide sequence ID" value="NZ_FOMX01000031.1"/>
</dbReference>